<accession>A0A974D336</accession>
<protein>
    <submittedName>
        <fullName evidence="1">Uncharacterized protein</fullName>
    </submittedName>
</protein>
<proteinExistence type="predicted"/>
<dbReference type="EMBL" id="CM004473">
    <property type="protein sequence ID" value="OCT83310.1"/>
    <property type="molecule type" value="Genomic_DNA"/>
</dbReference>
<organism evidence="1 2">
    <name type="scientific">Xenopus laevis</name>
    <name type="common">African clawed frog</name>
    <dbReference type="NCBI Taxonomy" id="8355"/>
    <lineage>
        <taxon>Eukaryota</taxon>
        <taxon>Metazoa</taxon>
        <taxon>Chordata</taxon>
        <taxon>Craniata</taxon>
        <taxon>Vertebrata</taxon>
        <taxon>Euteleostomi</taxon>
        <taxon>Amphibia</taxon>
        <taxon>Batrachia</taxon>
        <taxon>Anura</taxon>
        <taxon>Pipoidea</taxon>
        <taxon>Pipidae</taxon>
        <taxon>Xenopodinae</taxon>
        <taxon>Xenopus</taxon>
        <taxon>Xenopus</taxon>
    </lineage>
</organism>
<feature type="non-terminal residue" evidence="1">
    <location>
        <position position="78"/>
    </location>
</feature>
<sequence length="78" mass="8468">MTSGFPVSECMFFPCIISFYCRKILLFVFGFTSFAHDGSLADRSGGMVANIYVSLPSMICLCPVSEGHSVDSDVTKKA</sequence>
<evidence type="ECO:0000313" key="1">
    <source>
        <dbReference type="EMBL" id="OCT83310.1"/>
    </source>
</evidence>
<evidence type="ECO:0000313" key="2">
    <source>
        <dbReference type="Proteomes" id="UP000694892"/>
    </source>
</evidence>
<reference evidence="2" key="1">
    <citation type="journal article" date="2016" name="Nature">
        <title>Genome evolution in the allotetraploid frog Xenopus laevis.</title>
        <authorList>
            <person name="Session A.M."/>
            <person name="Uno Y."/>
            <person name="Kwon T."/>
            <person name="Chapman J.A."/>
            <person name="Toyoda A."/>
            <person name="Takahashi S."/>
            <person name="Fukui A."/>
            <person name="Hikosaka A."/>
            <person name="Suzuki A."/>
            <person name="Kondo M."/>
            <person name="van Heeringen S.J."/>
            <person name="Quigley I."/>
            <person name="Heinz S."/>
            <person name="Ogino H."/>
            <person name="Ochi H."/>
            <person name="Hellsten U."/>
            <person name="Lyons J.B."/>
            <person name="Simakov O."/>
            <person name="Putnam N."/>
            <person name="Stites J."/>
            <person name="Kuroki Y."/>
            <person name="Tanaka T."/>
            <person name="Michiue T."/>
            <person name="Watanabe M."/>
            <person name="Bogdanovic O."/>
            <person name="Lister R."/>
            <person name="Georgiou G."/>
            <person name="Paranjpe S.S."/>
            <person name="van Kruijsbergen I."/>
            <person name="Shu S."/>
            <person name="Carlson J."/>
            <person name="Kinoshita T."/>
            <person name="Ohta Y."/>
            <person name="Mawaribuchi S."/>
            <person name="Jenkins J."/>
            <person name="Grimwood J."/>
            <person name="Schmutz J."/>
            <person name="Mitros T."/>
            <person name="Mozaffari S.V."/>
            <person name="Suzuki Y."/>
            <person name="Haramoto Y."/>
            <person name="Yamamoto T.S."/>
            <person name="Takagi C."/>
            <person name="Heald R."/>
            <person name="Miller K."/>
            <person name="Haudenschild C."/>
            <person name="Kitzman J."/>
            <person name="Nakayama T."/>
            <person name="Izutsu Y."/>
            <person name="Robert J."/>
            <person name="Fortriede J."/>
            <person name="Burns K."/>
            <person name="Lotay V."/>
            <person name="Karimi K."/>
            <person name="Yasuoka Y."/>
            <person name="Dichmann D.S."/>
            <person name="Flajnik M.F."/>
            <person name="Houston D.W."/>
            <person name="Shendure J."/>
            <person name="DuPasquier L."/>
            <person name="Vize P.D."/>
            <person name="Zorn A.M."/>
            <person name="Ito M."/>
            <person name="Marcotte E.M."/>
            <person name="Wallingford J.B."/>
            <person name="Ito Y."/>
            <person name="Asashima M."/>
            <person name="Ueno N."/>
            <person name="Matsuda Y."/>
            <person name="Veenstra G.J."/>
            <person name="Fujiyama A."/>
            <person name="Harland R.M."/>
            <person name="Taira M."/>
            <person name="Rokhsar D.S."/>
        </authorList>
    </citation>
    <scope>NUCLEOTIDE SEQUENCE [LARGE SCALE GENOMIC DNA]</scope>
    <source>
        <strain evidence="2">J</strain>
    </source>
</reference>
<gene>
    <name evidence="1" type="ORF">XELAEV_18025848mg</name>
</gene>
<dbReference type="AlphaFoldDB" id="A0A974D336"/>
<name>A0A974D336_XENLA</name>
<dbReference type="Proteomes" id="UP000694892">
    <property type="component" value="Chromosome 4S"/>
</dbReference>